<organism evidence="2 3">
    <name type="scientific">Streptomyces flaveolus</name>
    <dbReference type="NCBI Taxonomy" id="67297"/>
    <lineage>
        <taxon>Bacteria</taxon>
        <taxon>Bacillati</taxon>
        <taxon>Actinomycetota</taxon>
        <taxon>Actinomycetes</taxon>
        <taxon>Kitasatosporales</taxon>
        <taxon>Streptomycetaceae</taxon>
        <taxon>Streptomyces</taxon>
    </lineage>
</organism>
<dbReference type="Gene3D" id="3.10.450.50">
    <property type="match status" value="1"/>
</dbReference>
<evidence type="ECO:0000259" key="1">
    <source>
        <dbReference type="Pfam" id="PF13577"/>
    </source>
</evidence>
<sequence length="150" mass="17069">MPESNNLEQRIQRLEDIEEIKKLTATYSDYINKGWLGKEMAFDKLPRVFTADATWESAAMGVKVQGVDDIVSMLREKTAGPNFAMHNFTNPIIDVDGDTATANWLLWVAVAIDGTPNEIHYSEDVRYTRTPEGWRIQAINLHFAQMLLKP</sequence>
<evidence type="ECO:0000313" key="3">
    <source>
        <dbReference type="Proteomes" id="UP001551011"/>
    </source>
</evidence>
<dbReference type="EMBL" id="JBFAEG010000044">
    <property type="protein sequence ID" value="MEU5713065.1"/>
    <property type="molecule type" value="Genomic_DNA"/>
</dbReference>
<proteinExistence type="predicted"/>
<evidence type="ECO:0000313" key="2">
    <source>
        <dbReference type="EMBL" id="MEU5713065.1"/>
    </source>
</evidence>
<dbReference type="RefSeq" id="WP_030647731.1">
    <property type="nucleotide sequence ID" value="NZ_JBEXDP010000010.1"/>
</dbReference>
<dbReference type="Proteomes" id="UP001551011">
    <property type="component" value="Unassembled WGS sequence"/>
</dbReference>
<gene>
    <name evidence="2" type="ORF">AB0H04_40675</name>
</gene>
<accession>A0ABV3ANG9</accession>
<reference evidence="2 3" key="1">
    <citation type="submission" date="2024-06" db="EMBL/GenBank/DDBJ databases">
        <title>The Natural Products Discovery Center: Release of the First 8490 Sequenced Strains for Exploring Actinobacteria Biosynthetic Diversity.</title>
        <authorList>
            <person name="Kalkreuter E."/>
            <person name="Kautsar S.A."/>
            <person name="Yang D."/>
            <person name="Bader C.D."/>
            <person name="Teijaro C.N."/>
            <person name="Fluegel L."/>
            <person name="Davis C.M."/>
            <person name="Simpson J.R."/>
            <person name="Lauterbach L."/>
            <person name="Steele A.D."/>
            <person name="Gui C."/>
            <person name="Meng S."/>
            <person name="Li G."/>
            <person name="Viehrig K."/>
            <person name="Ye F."/>
            <person name="Su P."/>
            <person name="Kiefer A.F."/>
            <person name="Nichols A."/>
            <person name="Cepeda A.J."/>
            <person name="Yan W."/>
            <person name="Fan B."/>
            <person name="Jiang Y."/>
            <person name="Adhikari A."/>
            <person name="Zheng C.-J."/>
            <person name="Schuster L."/>
            <person name="Cowan T.M."/>
            <person name="Smanski M.J."/>
            <person name="Chevrette M.G."/>
            <person name="De Carvalho L.P.S."/>
            <person name="Shen B."/>
        </authorList>
    </citation>
    <scope>NUCLEOTIDE SEQUENCE [LARGE SCALE GENOMIC DNA]</scope>
    <source>
        <strain evidence="2 3">NPDC020594</strain>
    </source>
</reference>
<name>A0ABV3ANG9_9ACTN</name>
<dbReference type="SUPFAM" id="SSF54427">
    <property type="entry name" value="NTF2-like"/>
    <property type="match status" value="1"/>
</dbReference>
<dbReference type="Pfam" id="PF13577">
    <property type="entry name" value="SnoaL_4"/>
    <property type="match status" value="1"/>
</dbReference>
<keyword evidence="3" id="KW-1185">Reference proteome</keyword>
<dbReference type="InterPro" id="IPR037401">
    <property type="entry name" value="SnoaL-like"/>
</dbReference>
<feature type="domain" description="SnoaL-like" evidence="1">
    <location>
        <begin position="12"/>
        <end position="138"/>
    </location>
</feature>
<dbReference type="InterPro" id="IPR032710">
    <property type="entry name" value="NTF2-like_dom_sf"/>
</dbReference>
<protein>
    <submittedName>
        <fullName evidence="2">Nuclear transport factor 2 family protein</fullName>
    </submittedName>
</protein>
<comment type="caution">
    <text evidence="2">The sequence shown here is derived from an EMBL/GenBank/DDBJ whole genome shotgun (WGS) entry which is preliminary data.</text>
</comment>